<reference evidence="2 3" key="1">
    <citation type="submission" date="2020-04" db="EMBL/GenBank/DDBJ databases">
        <authorList>
            <person name="Depoorter E."/>
        </authorList>
    </citation>
    <scope>NUCLEOTIDE SEQUENCE [LARGE SCALE GENOMIC DNA]</scope>
    <source>
        <strain evidence="2 3">BCC0217</strain>
    </source>
</reference>
<dbReference type="EMBL" id="CABWIL020000034">
    <property type="protein sequence ID" value="CAB3972720.1"/>
    <property type="molecule type" value="Genomic_DNA"/>
</dbReference>
<keyword evidence="2" id="KW-0645">Protease</keyword>
<organism evidence="2 3">
    <name type="scientific">Burkholderia aenigmatica</name>
    <dbReference type="NCBI Taxonomy" id="2015348"/>
    <lineage>
        <taxon>Bacteria</taxon>
        <taxon>Pseudomonadati</taxon>
        <taxon>Pseudomonadota</taxon>
        <taxon>Betaproteobacteria</taxon>
        <taxon>Burkholderiales</taxon>
        <taxon>Burkholderiaceae</taxon>
        <taxon>Burkholderia</taxon>
        <taxon>Burkholderia cepacia complex</taxon>
    </lineage>
</organism>
<dbReference type="GO" id="GO:0030246">
    <property type="term" value="F:carbohydrate binding"/>
    <property type="evidence" value="ECO:0007669"/>
    <property type="project" value="InterPro"/>
</dbReference>
<proteinExistence type="predicted"/>
<dbReference type="SUPFAM" id="SSF49452">
    <property type="entry name" value="Starch-binding domain-like"/>
    <property type="match status" value="1"/>
</dbReference>
<keyword evidence="2" id="KW-0378">Hydrolase</keyword>
<dbReference type="InterPro" id="IPR013784">
    <property type="entry name" value="Carb-bd-like_fold"/>
</dbReference>
<evidence type="ECO:0000256" key="1">
    <source>
        <dbReference type="SAM" id="SignalP"/>
    </source>
</evidence>
<feature type="chain" id="PRO_5027072964" evidence="1">
    <location>
        <begin position="20"/>
        <end position="143"/>
    </location>
</feature>
<gene>
    <name evidence="2" type="ORF">BLA3211_07130</name>
</gene>
<evidence type="ECO:0000313" key="3">
    <source>
        <dbReference type="Proteomes" id="UP000494301"/>
    </source>
</evidence>
<name>A0A6J5JMW0_9BURK</name>
<dbReference type="AlphaFoldDB" id="A0A6J5JMW0"/>
<feature type="signal peptide" evidence="1">
    <location>
        <begin position="1"/>
        <end position="19"/>
    </location>
</feature>
<dbReference type="Proteomes" id="UP000494301">
    <property type="component" value="Unassembled WGS sequence"/>
</dbReference>
<sequence length="143" mass="15576">MKTPAPLLMLALILGPTLAGIAPAAADGDLPPMQHADQVTYLSGGIGLDQSIAIKGVMRDYALVLTFVRRTRGANEYLSDVRVTITDMKGNTVLETPSDGPFMLANLKNGRYVINASYNGRSERYIVDISASHHARHTFIWFT</sequence>
<protein>
    <submittedName>
        <fullName evidence="2">Carboxypeptidase regulatory-like domain protein</fullName>
    </submittedName>
</protein>
<evidence type="ECO:0000313" key="2">
    <source>
        <dbReference type="EMBL" id="CAB3972720.1"/>
    </source>
</evidence>
<accession>A0A6J5JMW0</accession>
<dbReference type="RefSeq" id="WP_041491976.1">
    <property type="nucleotide sequence ID" value="NZ_CABWIL020000034.1"/>
</dbReference>
<keyword evidence="1" id="KW-0732">Signal</keyword>
<dbReference type="GO" id="GO:0004180">
    <property type="term" value="F:carboxypeptidase activity"/>
    <property type="evidence" value="ECO:0007669"/>
    <property type="project" value="UniProtKB-KW"/>
</dbReference>
<keyword evidence="2" id="KW-0121">Carboxypeptidase</keyword>